<comment type="similarity">
    <text evidence="2">Belongs to the peptidase S1 family. CLIP subfamily.</text>
</comment>
<evidence type="ECO:0000313" key="9">
    <source>
        <dbReference type="Proteomes" id="UP000192578"/>
    </source>
</evidence>
<dbReference type="PROSITE" id="PS50240">
    <property type="entry name" value="TRYPSIN_DOM"/>
    <property type="match status" value="1"/>
</dbReference>
<dbReference type="SMART" id="SM00192">
    <property type="entry name" value="LDLa"/>
    <property type="match status" value="1"/>
</dbReference>
<dbReference type="SUPFAM" id="SSF50494">
    <property type="entry name" value="Trypsin-like serine proteases"/>
    <property type="match status" value="1"/>
</dbReference>
<evidence type="ECO:0000256" key="5">
    <source>
        <dbReference type="SAM" id="SignalP"/>
    </source>
</evidence>
<dbReference type="InterPro" id="IPR033116">
    <property type="entry name" value="TRYPSIN_SER"/>
</dbReference>
<feature type="domain" description="CUB" evidence="6">
    <location>
        <begin position="29"/>
        <end position="167"/>
    </location>
</feature>
<dbReference type="Pfam" id="PF00431">
    <property type="entry name" value="CUB"/>
    <property type="match status" value="2"/>
</dbReference>
<keyword evidence="4" id="KW-0720">Serine protease</keyword>
<sequence>MGCHVKMLHLCVLLLTILSVNPVIDAVPCVRTVVVGPNVSSFGTSDADTPYEDYTRCRWNITGPPGTQLHLAFDGEFDVEKTRPGVGCPEDDVSIFDPIRPGVEAKLLAQRYPCDAKVYIPIAEKYGPFCGNKAPFPFTAKLNTAIVEFCTDYGGLGKGWRINITSTPIMEIPPWREHVVTLREYSDVERIESPNFPNTYYDSYNATYRIRNLRKGSTMQLIPMVFNLGPRCDDSLTVTDVTNNITFPVYCGSSPPMELEIPDTEEVLVMFKTDLFDNAVGFSIEASLVACARSVFACDDFVGCYQPSEACDGVVHCADGSDEKAAYCAPDCGVPHFSLARDASIPGNSRIIGGSMANRHSLPWQAALLDGGHQWCGASILSDRWLMSAAHCFVDTEVSYVTARLGGHLLTLSDEEDRAVTLGLERIICHPDYRSDDSFDYDYCLLKLNGQIPFRKNIAPICLPRQGSDIEPGTRCLASGWGQTLQSNPLPNPTAVPKLESNHLRQTYIPVIDRSVCEILDVNITDRMICAGTVSSLTNSCHGDSGGPLACQIPDGRWSLAGSVSFGFPGCNSLGTPAAYARTGSVTDWITDTIFTNKF</sequence>
<feature type="domain" description="Peptidase S1" evidence="7">
    <location>
        <begin position="351"/>
        <end position="595"/>
    </location>
</feature>
<dbReference type="SUPFAM" id="SSF57424">
    <property type="entry name" value="LDL receptor-like module"/>
    <property type="match status" value="1"/>
</dbReference>
<name>A0A1W0WGJ6_HYPEX</name>
<gene>
    <name evidence="8" type="ORF">BV898_11441</name>
</gene>
<dbReference type="Gene3D" id="4.10.400.10">
    <property type="entry name" value="Low-density Lipoprotein Receptor"/>
    <property type="match status" value="1"/>
</dbReference>
<dbReference type="InterPro" id="IPR035914">
    <property type="entry name" value="Sperma_CUB_dom_sf"/>
</dbReference>
<dbReference type="CDD" id="cd00112">
    <property type="entry name" value="LDLa"/>
    <property type="match status" value="1"/>
</dbReference>
<comment type="caution">
    <text evidence="8">The sequence shown here is derived from an EMBL/GenBank/DDBJ whole genome shotgun (WGS) entry which is preliminary data.</text>
</comment>
<dbReference type="InterPro" id="IPR000859">
    <property type="entry name" value="CUB_dom"/>
</dbReference>
<dbReference type="EMBL" id="MTYJ01000106">
    <property type="protein sequence ID" value="OQV14321.1"/>
    <property type="molecule type" value="Genomic_DNA"/>
</dbReference>
<dbReference type="PRINTS" id="PR00722">
    <property type="entry name" value="CHYMOTRYPSIN"/>
</dbReference>
<dbReference type="FunFam" id="2.40.10.10:FF:000002">
    <property type="entry name" value="Transmembrane protease serine"/>
    <property type="match status" value="1"/>
</dbReference>
<dbReference type="PROSITE" id="PS00134">
    <property type="entry name" value="TRYPSIN_HIS"/>
    <property type="match status" value="1"/>
</dbReference>
<dbReference type="SMART" id="SM00042">
    <property type="entry name" value="CUB"/>
    <property type="match status" value="2"/>
</dbReference>
<keyword evidence="1" id="KW-1015">Disulfide bond</keyword>
<feature type="chain" id="PRO_5013320410" evidence="5">
    <location>
        <begin position="27"/>
        <end position="599"/>
    </location>
</feature>
<dbReference type="OrthoDB" id="10051896at2759"/>
<evidence type="ECO:0000256" key="4">
    <source>
        <dbReference type="RuleBase" id="RU363034"/>
    </source>
</evidence>
<protein>
    <submittedName>
        <fullName evidence="8">Transmembrane protease serine 6</fullName>
    </submittedName>
</protein>
<keyword evidence="4" id="KW-0378">Hydrolase</keyword>
<dbReference type="InterPro" id="IPR018114">
    <property type="entry name" value="TRYPSIN_HIS"/>
</dbReference>
<keyword evidence="8" id="KW-0472">Membrane</keyword>
<dbReference type="GO" id="GO:0006508">
    <property type="term" value="P:proteolysis"/>
    <property type="evidence" value="ECO:0007669"/>
    <property type="project" value="UniProtKB-KW"/>
</dbReference>
<evidence type="ECO:0000256" key="2">
    <source>
        <dbReference type="ARBA" id="ARBA00024195"/>
    </source>
</evidence>
<dbReference type="CDD" id="cd00041">
    <property type="entry name" value="CUB"/>
    <property type="match status" value="2"/>
</dbReference>
<dbReference type="InterPro" id="IPR001254">
    <property type="entry name" value="Trypsin_dom"/>
</dbReference>
<dbReference type="FunFam" id="2.40.10.10:FF:000068">
    <property type="entry name" value="transmembrane protease serine 2"/>
    <property type="match status" value="1"/>
</dbReference>
<dbReference type="Gene3D" id="2.60.120.290">
    <property type="entry name" value="Spermadhesin, CUB domain"/>
    <property type="match status" value="2"/>
</dbReference>
<keyword evidence="9" id="KW-1185">Reference proteome</keyword>
<feature type="signal peptide" evidence="5">
    <location>
        <begin position="1"/>
        <end position="26"/>
    </location>
</feature>
<evidence type="ECO:0000259" key="6">
    <source>
        <dbReference type="PROSITE" id="PS01180"/>
    </source>
</evidence>
<dbReference type="Pfam" id="PF00089">
    <property type="entry name" value="Trypsin"/>
    <property type="match status" value="1"/>
</dbReference>
<dbReference type="InterPro" id="IPR009003">
    <property type="entry name" value="Peptidase_S1_PA"/>
</dbReference>
<dbReference type="PANTHER" id="PTHR24252:SF7">
    <property type="entry name" value="HYALIN"/>
    <property type="match status" value="1"/>
</dbReference>
<comment type="caution">
    <text evidence="3">Lacks conserved residue(s) required for the propagation of feature annotation.</text>
</comment>
<dbReference type="GO" id="GO:0004252">
    <property type="term" value="F:serine-type endopeptidase activity"/>
    <property type="evidence" value="ECO:0007669"/>
    <property type="project" value="InterPro"/>
</dbReference>
<dbReference type="Proteomes" id="UP000192578">
    <property type="component" value="Unassembled WGS sequence"/>
</dbReference>
<dbReference type="SUPFAM" id="SSF49854">
    <property type="entry name" value="Spermadhesin, CUB domain"/>
    <property type="match status" value="2"/>
</dbReference>
<dbReference type="InterPro" id="IPR002172">
    <property type="entry name" value="LDrepeatLR_classA_rpt"/>
</dbReference>
<keyword evidence="5" id="KW-0732">Signal</keyword>
<dbReference type="PANTHER" id="PTHR24252">
    <property type="entry name" value="ACROSIN-RELATED"/>
    <property type="match status" value="1"/>
</dbReference>
<dbReference type="PROSITE" id="PS01180">
    <property type="entry name" value="CUB"/>
    <property type="match status" value="1"/>
</dbReference>
<dbReference type="CDD" id="cd00190">
    <property type="entry name" value="Tryp_SPc"/>
    <property type="match status" value="1"/>
</dbReference>
<organism evidence="8 9">
    <name type="scientific">Hypsibius exemplaris</name>
    <name type="common">Freshwater tardigrade</name>
    <dbReference type="NCBI Taxonomy" id="2072580"/>
    <lineage>
        <taxon>Eukaryota</taxon>
        <taxon>Metazoa</taxon>
        <taxon>Ecdysozoa</taxon>
        <taxon>Tardigrada</taxon>
        <taxon>Eutardigrada</taxon>
        <taxon>Parachela</taxon>
        <taxon>Hypsibioidea</taxon>
        <taxon>Hypsibiidae</taxon>
        <taxon>Hypsibius</taxon>
    </lineage>
</organism>
<accession>A0A1W0WGJ6</accession>
<dbReference type="Gene3D" id="2.40.10.10">
    <property type="entry name" value="Trypsin-like serine proteases"/>
    <property type="match status" value="1"/>
</dbReference>
<dbReference type="InterPro" id="IPR043504">
    <property type="entry name" value="Peptidase_S1_PA_chymotrypsin"/>
</dbReference>
<dbReference type="AlphaFoldDB" id="A0A1W0WGJ6"/>
<reference evidence="9" key="1">
    <citation type="submission" date="2017-01" db="EMBL/GenBank/DDBJ databases">
        <title>Comparative genomics of anhydrobiosis in the tardigrade Hypsibius dujardini.</title>
        <authorList>
            <person name="Yoshida Y."/>
            <person name="Koutsovoulos G."/>
            <person name="Laetsch D."/>
            <person name="Stevens L."/>
            <person name="Kumar S."/>
            <person name="Horikawa D."/>
            <person name="Ishino K."/>
            <person name="Komine S."/>
            <person name="Tomita M."/>
            <person name="Blaxter M."/>
            <person name="Arakawa K."/>
        </authorList>
    </citation>
    <scope>NUCLEOTIDE SEQUENCE [LARGE SCALE GENOMIC DNA]</scope>
    <source>
        <strain evidence="9">Z151</strain>
    </source>
</reference>
<evidence type="ECO:0000256" key="3">
    <source>
        <dbReference type="PROSITE-ProRule" id="PRU00124"/>
    </source>
</evidence>
<dbReference type="InterPro" id="IPR001314">
    <property type="entry name" value="Peptidase_S1A"/>
</dbReference>
<keyword evidence="4 8" id="KW-0645">Protease</keyword>
<evidence type="ECO:0000256" key="1">
    <source>
        <dbReference type="ARBA" id="ARBA00023157"/>
    </source>
</evidence>
<dbReference type="SMART" id="SM00020">
    <property type="entry name" value="Tryp_SPc"/>
    <property type="match status" value="1"/>
</dbReference>
<dbReference type="InterPro" id="IPR036055">
    <property type="entry name" value="LDL_receptor-like_sf"/>
</dbReference>
<evidence type="ECO:0000259" key="7">
    <source>
        <dbReference type="PROSITE" id="PS50240"/>
    </source>
</evidence>
<keyword evidence="8" id="KW-0812">Transmembrane</keyword>
<dbReference type="PROSITE" id="PS00135">
    <property type="entry name" value="TRYPSIN_SER"/>
    <property type="match status" value="1"/>
</dbReference>
<dbReference type="PROSITE" id="PS50068">
    <property type="entry name" value="LDLRA_2"/>
    <property type="match status" value="1"/>
</dbReference>
<proteinExistence type="inferred from homology"/>
<evidence type="ECO:0000313" key="8">
    <source>
        <dbReference type="EMBL" id="OQV14321.1"/>
    </source>
</evidence>